<sequence>MCGIAGWVSFTHDLTRQRPVLDAMGATQSCRGPDAHGHWLSRHAGLAHRRLAVLDLPGGAQPMTVRAPGGDLVISYSGEVYNHRELRETLVARGHSLTTRSDTEVVLHAYAEWGDGFAARLNGMFACAIWDTRTERLILVRDRLGVKPLCYREVPGGIVFGSEPKALLAHPGADRTVDADGLRELFQLTRSPGAAVWRGLRELPPGSLLTVDRDGPREHVYWRLQAREHADDLPTTVVRVRELLEDTVARQSVADVPLCALLSGGLDSTALTALAAAGARRSGAGPVRTFAVDFTGSAESFRTTELRETPDGPYVRVAARHLGTDHHDIVLDPRALTDPAVRHATVAARDLPGALGDLDLSLYLLFRAVRRHCTVAVSGEGADELFGGYAWFDHPAARRGGTFPWSALLGAVERESLALLRPEVAHRLRLAEHLADQYADAVRRAPRLPGEDDEEARMRLIGHLHLTRWLPSLLERKDRMSMATGLEVRVPFCDHRLVEYVFNTPWHMKSFDGREKSLLRAAVRDLLPAPVAERRKSPYPSVQDPFYAQALQDTAKHIAAERNDTLFTLVDNGWLTRAMAVDPAALDLGTRHGLERVLDLAAWIDLYEPHITLD</sequence>
<keyword evidence="6" id="KW-0028">Amino-acid biosynthesis</keyword>
<dbReference type="Proteomes" id="UP001291653">
    <property type="component" value="Unassembled WGS sequence"/>
</dbReference>
<dbReference type="SUPFAM" id="SSF52402">
    <property type="entry name" value="Adenine nucleotide alpha hydrolases-like"/>
    <property type="match status" value="1"/>
</dbReference>
<dbReference type="EC" id="6.3.5.4" evidence="3"/>
<dbReference type="InterPro" id="IPR029055">
    <property type="entry name" value="Ntn_hydrolases_N"/>
</dbReference>
<dbReference type="Gene3D" id="3.40.50.620">
    <property type="entry name" value="HUPs"/>
    <property type="match status" value="1"/>
</dbReference>
<protein>
    <recommendedName>
        <fullName evidence="3">asparagine synthase (glutamine-hydrolyzing)</fullName>
        <ecNumber evidence="3">6.3.5.4</ecNumber>
    </recommendedName>
</protein>
<dbReference type="InterPro" id="IPR014729">
    <property type="entry name" value="Rossmann-like_a/b/a_fold"/>
</dbReference>
<dbReference type="SUPFAM" id="SSF56235">
    <property type="entry name" value="N-terminal nucleophile aminohydrolases (Ntn hydrolases)"/>
    <property type="match status" value="1"/>
</dbReference>
<dbReference type="Gene3D" id="3.60.20.10">
    <property type="entry name" value="Glutamine Phosphoribosylpyrophosphate, subunit 1, domain 1"/>
    <property type="match status" value="1"/>
</dbReference>
<dbReference type="Pfam" id="PF13537">
    <property type="entry name" value="GATase_7"/>
    <property type="match status" value="1"/>
</dbReference>
<evidence type="ECO:0000256" key="4">
    <source>
        <dbReference type="ARBA" id="ARBA00022741"/>
    </source>
</evidence>
<evidence type="ECO:0000256" key="5">
    <source>
        <dbReference type="ARBA" id="ARBA00022840"/>
    </source>
</evidence>
<keyword evidence="6" id="KW-0061">Asparagine biosynthesis</keyword>
<name>A0ABQ5P978_9ACTN</name>
<dbReference type="Pfam" id="PF00733">
    <property type="entry name" value="Asn_synthase"/>
    <property type="match status" value="1"/>
</dbReference>
<accession>A0ABQ5P978</accession>
<evidence type="ECO:0000313" key="11">
    <source>
        <dbReference type="Proteomes" id="UP001291653"/>
    </source>
</evidence>
<evidence type="ECO:0000256" key="1">
    <source>
        <dbReference type="ARBA" id="ARBA00005187"/>
    </source>
</evidence>
<evidence type="ECO:0000256" key="7">
    <source>
        <dbReference type="ARBA" id="ARBA00022962"/>
    </source>
</evidence>
<proteinExistence type="inferred from homology"/>
<evidence type="ECO:0000259" key="9">
    <source>
        <dbReference type="PROSITE" id="PS51278"/>
    </source>
</evidence>
<evidence type="ECO:0000256" key="2">
    <source>
        <dbReference type="ARBA" id="ARBA00005752"/>
    </source>
</evidence>
<evidence type="ECO:0000256" key="8">
    <source>
        <dbReference type="ARBA" id="ARBA00048741"/>
    </source>
</evidence>
<dbReference type="InterPro" id="IPR017932">
    <property type="entry name" value="GATase_2_dom"/>
</dbReference>
<dbReference type="CDD" id="cd01991">
    <property type="entry name" value="Asn_synthase_B_C"/>
    <property type="match status" value="1"/>
</dbReference>
<evidence type="ECO:0000256" key="3">
    <source>
        <dbReference type="ARBA" id="ARBA00012737"/>
    </source>
</evidence>
<keyword evidence="5" id="KW-0067">ATP-binding</keyword>
<dbReference type="PANTHER" id="PTHR43284:SF1">
    <property type="entry name" value="ASPARAGINE SYNTHETASE"/>
    <property type="match status" value="1"/>
</dbReference>
<keyword evidence="7" id="KW-0315">Glutamine amidotransferase</keyword>
<feature type="domain" description="Glutamine amidotransferase type-2" evidence="9">
    <location>
        <begin position="2"/>
        <end position="214"/>
    </location>
</feature>
<evidence type="ECO:0000313" key="10">
    <source>
        <dbReference type="EMBL" id="GLF99139.1"/>
    </source>
</evidence>
<dbReference type="InterPro" id="IPR033738">
    <property type="entry name" value="AsnB_N"/>
</dbReference>
<comment type="caution">
    <text evidence="10">The sequence shown here is derived from an EMBL/GenBank/DDBJ whole genome shotgun (WGS) entry which is preliminary data.</text>
</comment>
<reference evidence="10 11" key="1">
    <citation type="submission" date="2022-10" db="EMBL/GenBank/DDBJ databases">
        <title>Draft genome sequence of Streptomyces sp. YSPA8.</title>
        <authorList>
            <person name="Moriuchi R."/>
            <person name="Dohra H."/>
            <person name="Yamamura H."/>
            <person name="Kodani S."/>
        </authorList>
    </citation>
    <scope>NUCLEOTIDE SEQUENCE [LARGE SCALE GENOMIC DNA]</scope>
    <source>
        <strain evidence="10 11">YSPA8</strain>
    </source>
</reference>
<dbReference type="InterPro" id="IPR001962">
    <property type="entry name" value="Asn_synthase"/>
</dbReference>
<dbReference type="PROSITE" id="PS51278">
    <property type="entry name" value="GATASE_TYPE_2"/>
    <property type="match status" value="1"/>
</dbReference>
<dbReference type="NCBIfam" id="TIGR01536">
    <property type="entry name" value="asn_synth_AEB"/>
    <property type="match status" value="1"/>
</dbReference>
<dbReference type="CDD" id="cd00712">
    <property type="entry name" value="AsnB"/>
    <property type="match status" value="1"/>
</dbReference>
<dbReference type="RefSeq" id="WP_323451092.1">
    <property type="nucleotide sequence ID" value="NZ_BSBI01000018.1"/>
</dbReference>
<keyword evidence="4" id="KW-0547">Nucleotide-binding</keyword>
<keyword evidence="11" id="KW-1185">Reference proteome</keyword>
<comment type="pathway">
    <text evidence="1">Amino-acid biosynthesis; L-asparagine biosynthesis; L-asparagine from L-aspartate (L-Gln route): step 1/1.</text>
</comment>
<organism evidence="10 11">
    <name type="scientific">Streptomyces yaizuensis</name>
    <dbReference type="NCBI Taxonomy" id="2989713"/>
    <lineage>
        <taxon>Bacteria</taxon>
        <taxon>Bacillati</taxon>
        <taxon>Actinomycetota</taxon>
        <taxon>Actinomycetes</taxon>
        <taxon>Kitasatosporales</taxon>
        <taxon>Streptomycetaceae</taxon>
        <taxon>Streptomyces</taxon>
    </lineage>
</organism>
<dbReference type="EMBL" id="BSBI01000018">
    <property type="protein sequence ID" value="GLF99139.1"/>
    <property type="molecule type" value="Genomic_DNA"/>
</dbReference>
<dbReference type="PIRSF" id="PIRSF001589">
    <property type="entry name" value="Asn_synthetase_glu-h"/>
    <property type="match status" value="1"/>
</dbReference>
<dbReference type="InterPro" id="IPR051786">
    <property type="entry name" value="ASN_synthetase/amidase"/>
</dbReference>
<comment type="similarity">
    <text evidence="2">Belongs to the asparagine synthetase family.</text>
</comment>
<gene>
    <name evidence="10" type="primary">asnB</name>
    <name evidence="10" type="ORF">SYYSPA8_32600</name>
</gene>
<dbReference type="InterPro" id="IPR006426">
    <property type="entry name" value="Asn_synth_AEB"/>
</dbReference>
<dbReference type="PANTHER" id="PTHR43284">
    <property type="entry name" value="ASPARAGINE SYNTHETASE (GLUTAMINE-HYDROLYZING)"/>
    <property type="match status" value="1"/>
</dbReference>
<evidence type="ECO:0000256" key="6">
    <source>
        <dbReference type="ARBA" id="ARBA00022888"/>
    </source>
</evidence>
<comment type="catalytic activity">
    <reaction evidence="8">
        <text>L-aspartate + L-glutamine + ATP + H2O = L-asparagine + L-glutamate + AMP + diphosphate + H(+)</text>
        <dbReference type="Rhea" id="RHEA:12228"/>
        <dbReference type="ChEBI" id="CHEBI:15377"/>
        <dbReference type="ChEBI" id="CHEBI:15378"/>
        <dbReference type="ChEBI" id="CHEBI:29985"/>
        <dbReference type="ChEBI" id="CHEBI:29991"/>
        <dbReference type="ChEBI" id="CHEBI:30616"/>
        <dbReference type="ChEBI" id="CHEBI:33019"/>
        <dbReference type="ChEBI" id="CHEBI:58048"/>
        <dbReference type="ChEBI" id="CHEBI:58359"/>
        <dbReference type="ChEBI" id="CHEBI:456215"/>
        <dbReference type="EC" id="6.3.5.4"/>
    </reaction>
</comment>